<evidence type="ECO:0000313" key="8">
    <source>
        <dbReference type="EMBL" id="SHE78738.1"/>
    </source>
</evidence>
<dbReference type="AlphaFoldDB" id="A0A1M4WBU0"/>
<feature type="domain" description="Metalloprotease TldD/E C-terminal" evidence="6">
    <location>
        <begin position="226"/>
        <end position="458"/>
    </location>
</feature>
<dbReference type="PANTHER" id="PTHR30624:SF4">
    <property type="entry name" value="METALLOPROTEASE TLDD"/>
    <property type="match status" value="1"/>
</dbReference>
<dbReference type="Pfam" id="PF19289">
    <property type="entry name" value="PmbA_TldD_3rd"/>
    <property type="match status" value="1"/>
</dbReference>
<evidence type="ECO:0000259" key="5">
    <source>
        <dbReference type="Pfam" id="PF01523"/>
    </source>
</evidence>
<dbReference type="PANTHER" id="PTHR30624">
    <property type="entry name" value="UNCHARACTERIZED PROTEIN TLDD AND PMBA"/>
    <property type="match status" value="1"/>
</dbReference>
<evidence type="ECO:0000256" key="3">
    <source>
        <dbReference type="ARBA" id="ARBA00022801"/>
    </source>
</evidence>
<dbReference type="Pfam" id="PF01523">
    <property type="entry name" value="PmbA_TldD_1st"/>
    <property type="match status" value="1"/>
</dbReference>
<proteinExistence type="inferred from homology"/>
<dbReference type="SUPFAM" id="SSF111283">
    <property type="entry name" value="Putative modulator of DNA gyrase, PmbA/TldD"/>
    <property type="match status" value="1"/>
</dbReference>
<dbReference type="InterPro" id="IPR051463">
    <property type="entry name" value="Peptidase_U62_metallo"/>
</dbReference>
<dbReference type="GO" id="GO:0006508">
    <property type="term" value="P:proteolysis"/>
    <property type="evidence" value="ECO:0007669"/>
    <property type="project" value="UniProtKB-KW"/>
</dbReference>
<comment type="similarity">
    <text evidence="1">Belongs to the peptidase U62 family.</text>
</comment>
<name>A0A1M4WBU0_9CLOT</name>
<dbReference type="InterPro" id="IPR036059">
    <property type="entry name" value="TldD/PmbA_sf"/>
</dbReference>
<evidence type="ECO:0000259" key="6">
    <source>
        <dbReference type="Pfam" id="PF19289"/>
    </source>
</evidence>
<dbReference type="RefSeq" id="WP_073248299.1">
    <property type="nucleotide sequence ID" value="NZ_FQVG01000016.1"/>
</dbReference>
<evidence type="ECO:0000313" key="9">
    <source>
        <dbReference type="Proteomes" id="UP000184423"/>
    </source>
</evidence>
<keyword evidence="3" id="KW-0378">Hydrolase</keyword>
<dbReference type="InterPro" id="IPR045570">
    <property type="entry name" value="Metalloprtase-TldD/E_cen_dom"/>
</dbReference>
<protein>
    <submittedName>
        <fullName evidence="8">TldD protein</fullName>
    </submittedName>
</protein>
<dbReference type="InterPro" id="IPR002510">
    <property type="entry name" value="Metalloprtase-TldD/E_N"/>
</dbReference>
<dbReference type="PIRSF" id="PIRSF004919">
    <property type="entry name" value="TldD"/>
    <property type="match status" value="1"/>
</dbReference>
<evidence type="ECO:0000256" key="4">
    <source>
        <dbReference type="ARBA" id="ARBA00023049"/>
    </source>
</evidence>
<feature type="domain" description="Metalloprotease TldD/E N-terminal" evidence="5">
    <location>
        <begin position="22"/>
        <end position="83"/>
    </location>
</feature>
<dbReference type="InterPro" id="IPR035068">
    <property type="entry name" value="TldD/PmbA_N"/>
</dbReference>
<organism evidence="8 9">
    <name type="scientific">Caloramator proteoclasticus DSM 10124</name>
    <dbReference type="NCBI Taxonomy" id="1121262"/>
    <lineage>
        <taxon>Bacteria</taxon>
        <taxon>Bacillati</taxon>
        <taxon>Bacillota</taxon>
        <taxon>Clostridia</taxon>
        <taxon>Eubacteriales</taxon>
        <taxon>Clostridiaceae</taxon>
        <taxon>Caloramator</taxon>
    </lineage>
</organism>
<dbReference type="InterPro" id="IPR025502">
    <property type="entry name" value="TldD"/>
</dbReference>
<dbReference type="EMBL" id="FQVG01000016">
    <property type="protein sequence ID" value="SHE78738.1"/>
    <property type="molecule type" value="Genomic_DNA"/>
</dbReference>
<evidence type="ECO:0000256" key="2">
    <source>
        <dbReference type="ARBA" id="ARBA00022670"/>
    </source>
</evidence>
<dbReference type="GO" id="GO:0005829">
    <property type="term" value="C:cytosol"/>
    <property type="evidence" value="ECO:0007669"/>
    <property type="project" value="TreeGrafter"/>
</dbReference>
<reference evidence="9" key="1">
    <citation type="submission" date="2016-11" db="EMBL/GenBank/DDBJ databases">
        <authorList>
            <person name="Varghese N."/>
            <person name="Submissions S."/>
        </authorList>
    </citation>
    <scope>NUCLEOTIDE SEQUENCE [LARGE SCALE GENOMIC DNA]</scope>
    <source>
        <strain evidence="9">DSM 10124</strain>
    </source>
</reference>
<dbReference type="GO" id="GO:0008237">
    <property type="term" value="F:metallopeptidase activity"/>
    <property type="evidence" value="ECO:0007669"/>
    <property type="project" value="UniProtKB-KW"/>
</dbReference>
<evidence type="ECO:0000259" key="7">
    <source>
        <dbReference type="Pfam" id="PF19290"/>
    </source>
</evidence>
<sequence length="460" mass="50039">MIEKSILQEVLNEALKTGGDFAEIYIEQNDLNTAYMTDGKVESVLSGKDYGAGVRILSGFKCIYAYTNDLSREGLLKIARDASYALTGVKNVESRDFIKLDYTNAHPISIVPSAVDISKKVSKVKEAYTIAKSYSSEIVQVSVRYVDNDKKVLIANSEGLFAEDRRIRTRMAIEAVASDGNENQTGFFGPGRLMGFEFFDNVDIEWHAKEAARIAVTMLHADLCPSGVMPVVIDNGFGGVIFHEACGHSLEATSVAKGHSVFSGKLGQRIASEVVTAIDDGTIQNAWGSSNIDDEGHPTQRNVLIENGILKGYMIDMLNGRRMNMKPTGNSRRESYKYAPTSRMTNTFIAKGDKTPEEIIKSTEYGLYAKYMGGGSVNPVTGDFNFAVNEAYLIKDGKIDRPVRGATLIGKGSEVLLDIDMVGNNLELGQGMCGSVSGSVPANVGQPMIRVKKMTVGGRR</sequence>
<keyword evidence="9" id="KW-1185">Reference proteome</keyword>
<gene>
    <name evidence="8" type="ORF">SAMN02746091_01118</name>
</gene>
<dbReference type="Proteomes" id="UP000184423">
    <property type="component" value="Unassembled WGS sequence"/>
</dbReference>
<dbReference type="Gene3D" id="3.30.2290.10">
    <property type="entry name" value="PmbA/TldD superfamily"/>
    <property type="match status" value="1"/>
</dbReference>
<keyword evidence="4" id="KW-0482">Metalloprotease</keyword>
<dbReference type="FunFam" id="3.30.2290.10:FF:000003">
    <property type="entry name" value="Zinc-dependent protease, TldD/PmbA family"/>
    <property type="match status" value="1"/>
</dbReference>
<dbReference type="InterPro" id="IPR045569">
    <property type="entry name" value="Metalloprtase-TldD/E_C"/>
</dbReference>
<feature type="domain" description="Metalloprotease TldD/E central" evidence="7">
    <location>
        <begin position="112"/>
        <end position="219"/>
    </location>
</feature>
<evidence type="ECO:0000256" key="1">
    <source>
        <dbReference type="ARBA" id="ARBA00005836"/>
    </source>
</evidence>
<dbReference type="Pfam" id="PF19290">
    <property type="entry name" value="PmbA_TldD_2nd"/>
    <property type="match status" value="1"/>
</dbReference>
<keyword evidence="2" id="KW-0645">Protease</keyword>
<accession>A0A1M4WBU0</accession>